<evidence type="ECO:0000256" key="1">
    <source>
        <dbReference type="SAM" id="Phobius"/>
    </source>
</evidence>
<keyword evidence="1" id="KW-0472">Membrane</keyword>
<protein>
    <submittedName>
        <fullName evidence="3">Uncharacterized protein</fullName>
    </submittedName>
</protein>
<dbReference type="Pfam" id="PF07406">
    <property type="entry name" value="NICE-3"/>
    <property type="match status" value="1"/>
</dbReference>
<name>A0A0N5BAE4_STREA</name>
<dbReference type="AlphaFoldDB" id="A0A0N5BAE4"/>
<proteinExistence type="predicted"/>
<feature type="transmembrane region" description="Helical" evidence="1">
    <location>
        <begin position="6"/>
        <end position="27"/>
    </location>
</feature>
<keyword evidence="1" id="KW-0812">Transmembrane</keyword>
<reference evidence="3" key="1">
    <citation type="submission" date="2017-02" db="UniProtKB">
        <authorList>
            <consortium name="WormBaseParasite"/>
        </authorList>
    </citation>
    <scope>IDENTIFICATION</scope>
</reference>
<evidence type="ECO:0000313" key="3">
    <source>
        <dbReference type="WBParaSite" id="SPAL_0000301400.1"/>
    </source>
</evidence>
<dbReference type="Proteomes" id="UP000046392">
    <property type="component" value="Unplaced"/>
</dbReference>
<sequence length="271" mass="31513">MILDGYSIIFFFTILIIVIISFFLIAIRQSARAGNSILRKQIDTRIGIGCPKKIKESIKKKISDVQYFRNIYNPKFTDCTVIADHANKPYVYRLIAFDEIFHDIDRQLYCVNPELIRLDSESTLSFLKRLQKAATPILDSELIEKLSVMHEWCRHWTQPNFGEEQLQELRCLLKEFVKWLNGNQKELSEIRLLSGSLDSQQSNYNIFKKLIKRKGNSDNKTGAISLHNDLFEAFKGGDSGQENYYSDTKTIFNRKDIKTIDKEEIVRLISS</sequence>
<dbReference type="STRING" id="174720.A0A0N5BAE4"/>
<dbReference type="InterPro" id="IPR010876">
    <property type="entry name" value="C1orf43"/>
</dbReference>
<keyword evidence="2" id="KW-1185">Reference proteome</keyword>
<evidence type="ECO:0000313" key="2">
    <source>
        <dbReference type="Proteomes" id="UP000046392"/>
    </source>
</evidence>
<keyword evidence="1" id="KW-1133">Transmembrane helix</keyword>
<accession>A0A0N5BAE4</accession>
<dbReference type="WBParaSite" id="SPAL_0000301400.1">
    <property type="protein sequence ID" value="SPAL_0000301400.1"/>
    <property type="gene ID" value="SPAL_0000301400"/>
</dbReference>
<organism evidence="2 3">
    <name type="scientific">Strongyloides papillosus</name>
    <name type="common">Intestinal threadworm</name>
    <dbReference type="NCBI Taxonomy" id="174720"/>
    <lineage>
        <taxon>Eukaryota</taxon>
        <taxon>Metazoa</taxon>
        <taxon>Ecdysozoa</taxon>
        <taxon>Nematoda</taxon>
        <taxon>Chromadorea</taxon>
        <taxon>Rhabditida</taxon>
        <taxon>Tylenchina</taxon>
        <taxon>Panagrolaimomorpha</taxon>
        <taxon>Strongyloidoidea</taxon>
        <taxon>Strongyloididae</taxon>
        <taxon>Strongyloides</taxon>
    </lineage>
</organism>